<organism evidence="1 2">
    <name type="scientific">Candidatus Nitronereus thalassa</name>
    <dbReference type="NCBI Taxonomy" id="3020898"/>
    <lineage>
        <taxon>Bacteria</taxon>
        <taxon>Pseudomonadati</taxon>
        <taxon>Nitrospirota</taxon>
        <taxon>Nitrospiria</taxon>
        <taxon>Nitrospirales</taxon>
        <taxon>Nitrospiraceae</taxon>
        <taxon>Candidatus Nitronereus</taxon>
    </lineage>
</organism>
<proteinExistence type="predicted"/>
<sequence>MRALHDKFLNHSTRSGFLSGAALGILLALFQFGSGHAADPVNPLTREHTITIDPTALDPPTWWHVPGVTPLIWTKDPTTYESFKTTEVHEIKLKPGEYRFGTFTFDFLFRVTLDGQLEFSESLSQCVQGRGTHKLVIVCSHTQPYKQDPDYDYPNQN</sequence>
<comment type="caution">
    <text evidence="1">The sequence shown here is derived from an EMBL/GenBank/DDBJ whole genome shotgun (WGS) entry which is preliminary data.</text>
</comment>
<reference evidence="1 2" key="1">
    <citation type="journal article" date="2023" name="ISME J.">
        <title>Cultivation and genomic characterization of novel and ubiquitous marine nitrite-oxidizing bacteria from the Nitrospirales.</title>
        <authorList>
            <person name="Mueller A.J."/>
            <person name="Daebeler A."/>
            <person name="Herbold C.W."/>
            <person name="Kirkegaard R.H."/>
            <person name="Daims H."/>
        </authorList>
    </citation>
    <scope>NUCLEOTIDE SEQUENCE [LARGE SCALE GENOMIC DNA]</scope>
    <source>
        <strain evidence="1 2">EB</strain>
    </source>
</reference>
<evidence type="ECO:0000313" key="2">
    <source>
        <dbReference type="Proteomes" id="UP001250932"/>
    </source>
</evidence>
<dbReference type="Proteomes" id="UP001250932">
    <property type="component" value="Unassembled WGS sequence"/>
</dbReference>
<dbReference type="RefSeq" id="WP_313833178.1">
    <property type="nucleotide sequence ID" value="NZ_JAQOUE010000001.1"/>
</dbReference>
<accession>A0ABU3K8T7</accession>
<gene>
    <name evidence="1" type="ORF">PPG34_10230</name>
</gene>
<dbReference type="EMBL" id="JAQOUE010000001">
    <property type="protein sequence ID" value="MDT7042728.1"/>
    <property type="molecule type" value="Genomic_DNA"/>
</dbReference>
<keyword evidence="2" id="KW-1185">Reference proteome</keyword>
<protein>
    <submittedName>
        <fullName evidence="1">Uncharacterized protein</fullName>
    </submittedName>
</protein>
<evidence type="ECO:0000313" key="1">
    <source>
        <dbReference type="EMBL" id="MDT7042728.1"/>
    </source>
</evidence>
<name>A0ABU3K8T7_9BACT</name>